<dbReference type="InterPro" id="IPR046749">
    <property type="entry name" value="SHOCT_2"/>
</dbReference>
<accession>A0A0K8J6G7</accession>
<dbReference type="GeneID" id="70577565"/>
<sequence>MKEIENKKTSKISNAILEEENLSTRISDDQLQGEFNYSQAERILKKMFNKGLIDKVEFNKINELNRETFSPILVKIMPLNR</sequence>
<protein>
    <recommendedName>
        <fullName evidence="1">SHOCT-like domain-containing protein</fullName>
    </recommendedName>
</protein>
<feature type="domain" description="SHOCT-like" evidence="1">
    <location>
        <begin position="27"/>
        <end position="77"/>
    </location>
</feature>
<organism evidence="2 3">
    <name type="scientific">Herbinix luporum</name>
    <dbReference type="NCBI Taxonomy" id="1679721"/>
    <lineage>
        <taxon>Bacteria</taxon>
        <taxon>Bacillati</taxon>
        <taxon>Bacillota</taxon>
        <taxon>Clostridia</taxon>
        <taxon>Lachnospirales</taxon>
        <taxon>Lachnospiraceae</taxon>
        <taxon>Herbinix</taxon>
    </lineage>
</organism>
<evidence type="ECO:0000313" key="2">
    <source>
        <dbReference type="EMBL" id="CUH92999.1"/>
    </source>
</evidence>
<gene>
    <name evidence="2" type="ORF">SD1D_1453</name>
</gene>
<name>A0A0K8J6G7_9FIRM</name>
<evidence type="ECO:0000313" key="3">
    <source>
        <dbReference type="Proteomes" id="UP000196053"/>
    </source>
</evidence>
<dbReference type="EMBL" id="LN879430">
    <property type="protein sequence ID" value="CUH92999.1"/>
    <property type="molecule type" value="Genomic_DNA"/>
</dbReference>
<dbReference type="Pfam" id="PF20612">
    <property type="entry name" value="SHOCT_2"/>
    <property type="match status" value="1"/>
</dbReference>
<evidence type="ECO:0000259" key="1">
    <source>
        <dbReference type="Pfam" id="PF20612"/>
    </source>
</evidence>
<dbReference type="Proteomes" id="UP000196053">
    <property type="component" value="Chromosome I"/>
</dbReference>
<dbReference type="KEGG" id="hsd:SD1D_1453"/>
<proteinExistence type="predicted"/>
<keyword evidence="3" id="KW-1185">Reference proteome</keyword>
<dbReference type="AlphaFoldDB" id="A0A0K8J6G7"/>
<dbReference type="RefSeq" id="WP_058258299.1">
    <property type="nucleotide sequence ID" value="NZ_LN879430.1"/>
</dbReference>
<reference evidence="3" key="1">
    <citation type="submission" date="2015-09" db="EMBL/GenBank/DDBJ databases">
        <authorList>
            <person name="Wibberg D."/>
        </authorList>
    </citation>
    <scope>NUCLEOTIDE SEQUENCE [LARGE SCALE GENOMIC DNA]</scope>
    <source>
        <strain evidence="3">SD1D</strain>
    </source>
</reference>